<reference evidence="1" key="1">
    <citation type="journal article" date="2021" name="Proc. Natl. Acad. Sci. U.S.A.">
        <title>A Catalog of Tens of Thousands of Viruses from Human Metagenomes Reveals Hidden Associations with Chronic Diseases.</title>
        <authorList>
            <person name="Tisza M.J."/>
            <person name="Buck C.B."/>
        </authorList>
    </citation>
    <scope>NUCLEOTIDE SEQUENCE</scope>
    <source>
        <strain evidence="1">CtcPl3</strain>
    </source>
</reference>
<proteinExistence type="predicted"/>
<dbReference type="EMBL" id="BK015752">
    <property type="protein sequence ID" value="DAE23385.1"/>
    <property type="molecule type" value="Genomic_DNA"/>
</dbReference>
<name>A0A8S5QX49_9CAUD</name>
<protein>
    <submittedName>
        <fullName evidence="1">Uncharacterized protein</fullName>
    </submittedName>
</protein>
<organism evidence="1">
    <name type="scientific">Myoviridae sp. ctcPl3</name>
    <dbReference type="NCBI Taxonomy" id="2826669"/>
    <lineage>
        <taxon>Viruses</taxon>
        <taxon>Duplodnaviria</taxon>
        <taxon>Heunggongvirae</taxon>
        <taxon>Uroviricota</taxon>
        <taxon>Caudoviricetes</taxon>
    </lineage>
</organism>
<sequence length="108" mass="12466">MAVFNKNPHQLSYLVTTSGYEDDNGDYHEGENHWEGCMPCDAVSAGKAEEKEFEDGVVRSYSYTVYLPSDCRTFTIRDRVKLGLLGGIQKEFEVKGFHRYQLQCKMWI</sequence>
<evidence type="ECO:0000313" key="1">
    <source>
        <dbReference type="EMBL" id="DAE23385.1"/>
    </source>
</evidence>
<accession>A0A8S5QX49</accession>